<gene>
    <name evidence="1" type="ORF">JBS370_LOCUS13258</name>
</gene>
<sequence length="183" mass="21093">MTASHDCKQYCPFAFSAYAYIRSNGDLLYVRPCAAGLYWNQEAKICDRKETSPVHSAEDQPESYQISYNSQQPKLTYNRPLVSFVDQSIGRQQVKTFNQIRSRGEVLVMKTVFSSSFMMKQNRRLQNQQQLTPINTYSSMHEQQQPIVSDQQYGQSLNQPTAAFIQPTSQRSILYVFQSSSYP</sequence>
<dbReference type="EMBL" id="CAJOBD010001126">
    <property type="protein sequence ID" value="CAF3763360.1"/>
    <property type="molecule type" value="Genomic_DNA"/>
</dbReference>
<comment type="caution">
    <text evidence="1">The sequence shown here is derived from an EMBL/GenBank/DDBJ whole genome shotgun (WGS) entry which is preliminary data.</text>
</comment>
<evidence type="ECO:0000313" key="2">
    <source>
        <dbReference type="Proteomes" id="UP000663836"/>
    </source>
</evidence>
<accession>A0A818Z1F1</accession>
<protein>
    <recommendedName>
        <fullName evidence="3">Chitin-binding type-2 domain-containing protein</fullName>
    </recommendedName>
</protein>
<dbReference type="Proteomes" id="UP000663836">
    <property type="component" value="Unassembled WGS sequence"/>
</dbReference>
<evidence type="ECO:0000313" key="1">
    <source>
        <dbReference type="EMBL" id="CAF3763360.1"/>
    </source>
</evidence>
<proteinExistence type="predicted"/>
<reference evidence="1" key="1">
    <citation type="submission" date="2021-02" db="EMBL/GenBank/DDBJ databases">
        <authorList>
            <person name="Nowell W R."/>
        </authorList>
    </citation>
    <scope>NUCLEOTIDE SEQUENCE</scope>
</reference>
<organism evidence="1 2">
    <name type="scientific">Rotaria sordida</name>
    <dbReference type="NCBI Taxonomy" id="392033"/>
    <lineage>
        <taxon>Eukaryota</taxon>
        <taxon>Metazoa</taxon>
        <taxon>Spiralia</taxon>
        <taxon>Gnathifera</taxon>
        <taxon>Rotifera</taxon>
        <taxon>Eurotatoria</taxon>
        <taxon>Bdelloidea</taxon>
        <taxon>Philodinida</taxon>
        <taxon>Philodinidae</taxon>
        <taxon>Rotaria</taxon>
    </lineage>
</organism>
<evidence type="ECO:0008006" key="3">
    <source>
        <dbReference type="Google" id="ProtNLM"/>
    </source>
</evidence>
<dbReference type="AlphaFoldDB" id="A0A818Z1F1"/>
<name>A0A818Z1F1_9BILA</name>